<evidence type="ECO:0000256" key="2">
    <source>
        <dbReference type="ARBA" id="ARBA00022679"/>
    </source>
</evidence>
<comment type="pathway">
    <text evidence="1 4">Purine metabolism; IMP biosynthesis via de novo pathway; N(2)-formyl-N(1)-(5-phospho-D-ribosyl)glycinamide from N(1)-(5-phospho-D-ribosyl)glycinamide (10-formyl THF route): step 1/1.</text>
</comment>
<dbReference type="PANTHER" id="PTHR43369">
    <property type="entry name" value="PHOSPHORIBOSYLGLYCINAMIDE FORMYLTRANSFERASE"/>
    <property type="match status" value="1"/>
</dbReference>
<evidence type="ECO:0000256" key="4">
    <source>
        <dbReference type="HAMAP-Rule" id="MF_01930"/>
    </source>
</evidence>
<evidence type="ECO:0000313" key="7">
    <source>
        <dbReference type="Proteomes" id="UP000294919"/>
    </source>
</evidence>
<comment type="catalytic activity">
    <reaction evidence="4">
        <text>N(1)-(5-phospho-beta-D-ribosyl)glycinamide + (6R)-10-formyltetrahydrofolate = N(2)-formyl-N(1)-(5-phospho-beta-D-ribosyl)glycinamide + (6S)-5,6,7,8-tetrahydrofolate + H(+)</text>
        <dbReference type="Rhea" id="RHEA:15053"/>
        <dbReference type="ChEBI" id="CHEBI:15378"/>
        <dbReference type="ChEBI" id="CHEBI:57453"/>
        <dbReference type="ChEBI" id="CHEBI:143788"/>
        <dbReference type="ChEBI" id="CHEBI:147286"/>
        <dbReference type="ChEBI" id="CHEBI:195366"/>
        <dbReference type="EC" id="2.1.2.2"/>
    </reaction>
</comment>
<evidence type="ECO:0000256" key="3">
    <source>
        <dbReference type="ARBA" id="ARBA00022755"/>
    </source>
</evidence>
<feature type="binding site" evidence="4">
    <location>
        <position position="72"/>
    </location>
    <ligand>
        <name>(6R)-10-formyltetrahydrofolate</name>
        <dbReference type="ChEBI" id="CHEBI:195366"/>
    </ligand>
</feature>
<accession>A0A4R2L6G7</accession>
<proteinExistence type="inferred from homology"/>
<dbReference type="Gene3D" id="3.40.50.170">
    <property type="entry name" value="Formyl transferase, N-terminal domain"/>
    <property type="match status" value="1"/>
</dbReference>
<dbReference type="GO" id="GO:0006189">
    <property type="term" value="P:'de novo' IMP biosynthetic process"/>
    <property type="evidence" value="ECO:0007669"/>
    <property type="project" value="UniProtKB-UniRule"/>
</dbReference>
<comment type="similarity">
    <text evidence="4">Belongs to the GART family.</text>
</comment>
<dbReference type="EMBL" id="SLWV01000011">
    <property type="protein sequence ID" value="TCO74795.1"/>
    <property type="molecule type" value="Genomic_DNA"/>
</dbReference>
<feature type="binding site" evidence="4">
    <location>
        <begin position="14"/>
        <end position="16"/>
    </location>
    <ligand>
        <name>N(1)-(5-phospho-beta-D-ribosyl)glycinamide</name>
        <dbReference type="ChEBI" id="CHEBI:143788"/>
    </ligand>
</feature>
<dbReference type="UniPathway" id="UPA00074">
    <property type="reaction ID" value="UER00126"/>
</dbReference>
<organism evidence="6 7">
    <name type="scientific">Marinisporobacter balticus</name>
    <dbReference type="NCBI Taxonomy" id="2018667"/>
    <lineage>
        <taxon>Bacteria</taxon>
        <taxon>Bacillati</taxon>
        <taxon>Bacillota</taxon>
        <taxon>Clostridia</taxon>
        <taxon>Peptostreptococcales</taxon>
        <taxon>Thermotaleaceae</taxon>
        <taxon>Marinisporobacter</taxon>
    </lineage>
</organism>
<dbReference type="OrthoDB" id="9806170at2"/>
<comment type="function">
    <text evidence="4">Catalyzes the transfer of a formyl group from 10-formyltetrahydrofolate to 5-phospho-ribosyl-glycinamide (GAR), producing 5-phospho-ribosyl-N-formylglycinamide (FGAR) and tetrahydrofolate.</text>
</comment>
<dbReference type="CDD" id="cd08645">
    <property type="entry name" value="FMT_core_GART"/>
    <property type="match status" value="1"/>
</dbReference>
<gene>
    <name evidence="4" type="primary">purN</name>
    <name evidence="6" type="ORF">EV214_11158</name>
</gene>
<dbReference type="InterPro" id="IPR002376">
    <property type="entry name" value="Formyl_transf_N"/>
</dbReference>
<comment type="caution">
    <text evidence="4">Lacks conserved residue(s) required for the propagation of feature annotation.</text>
</comment>
<dbReference type="HAMAP" id="MF_01930">
    <property type="entry name" value="PurN"/>
    <property type="match status" value="1"/>
</dbReference>
<protein>
    <recommendedName>
        <fullName evidence="4">Phosphoribosylglycinamide formyltransferase</fullName>
        <ecNumber evidence="4">2.1.2.2</ecNumber>
    </recommendedName>
    <alternativeName>
        <fullName evidence="4">5'-phosphoribosylglycinamide transformylase</fullName>
    </alternativeName>
    <alternativeName>
        <fullName evidence="4">GAR transformylase</fullName>
        <shortName evidence="4">GART</shortName>
    </alternativeName>
</protein>
<dbReference type="Pfam" id="PF00551">
    <property type="entry name" value="Formyl_trans_N"/>
    <property type="match status" value="1"/>
</dbReference>
<dbReference type="AlphaFoldDB" id="A0A4R2L6G7"/>
<dbReference type="GO" id="GO:0004644">
    <property type="term" value="F:phosphoribosylglycinamide formyltransferase activity"/>
    <property type="evidence" value="ECO:0007669"/>
    <property type="project" value="UniProtKB-UniRule"/>
</dbReference>
<keyword evidence="2 4" id="KW-0808">Transferase</keyword>
<dbReference type="NCBIfam" id="TIGR00639">
    <property type="entry name" value="PurN"/>
    <property type="match status" value="1"/>
</dbReference>
<dbReference type="PANTHER" id="PTHR43369:SF2">
    <property type="entry name" value="PHOSPHORIBOSYLGLYCINAMIDE FORMYLTRANSFERASE"/>
    <property type="match status" value="1"/>
</dbReference>
<feature type="domain" description="Formyl transferase N-terminal" evidence="5">
    <location>
        <begin position="6"/>
        <end position="189"/>
    </location>
</feature>
<feature type="site" description="Raises pKa of active site His" evidence="4">
    <location>
        <position position="152"/>
    </location>
</feature>
<keyword evidence="3 4" id="KW-0658">Purine biosynthesis</keyword>
<dbReference type="GO" id="GO:0005737">
    <property type="term" value="C:cytoplasm"/>
    <property type="evidence" value="ECO:0007669"/>
    <property type="project" value="TreeGrafter"/>
</dbReference>
<evidence type="ECO:0000256" key="1">
    <source>
        <dbReference type="ARBA" id="ARBA00005054"/>
    </source>
</evidence>
<dbReference type="RefSeq" id="WP_132245104.1">
    <property type="nucleotide sequence ID" value="NZ_SLWV01000011.1"/>
</dbReference>
<sequence length="210" mass="23245">MPKISIAVFVSGGGTNLQTIIDHIEKDNIDGEIKIILSSKENAYALERGKKHGIEGCYIGKKNYPDLKERSRKITEILKEKKIDLIVLAGFMSILDKEIVQMYKNRIINVHPSLIPSFCGKGYYGEKVHEAVLSYGVKVTGATVHFVDEGTDTGPVILQKAVQVKADDTVASLSKRVLAVEHEILPLAVELFCEGKLEVIGRRVTLENEI</sequence>
<feature type="binding site" evidence="4">
    <location>
        <position position="109"/>
    </location>
    <ligand>
        <name>(6R)-10-formyltetrahydrofolate</name>
        <dbReference type="ChEBI" id="CHEBI:195366"/>
    </ligand>
</feature>
<feature type="active site" description="Proton donor" evidence="4">
    <location>
        <position position="111"/>
    </location>
</feature>
<dbReference type="InterPro" id="IPR004607">
    <property type="entry name" value="GART"/>
</dbReference>
<dbReference type="Proteomes" id="UP000294919">
    <property type="component" value="Unassembled WGS sequence"/>
</dbReference>
<evidence type="ECO:0000313" key="6">
    <source>
        <dbReference type="EMBL" id="TCO74795.1"/>
    </source>
</evidence>
<keyword evidence="7" id="KW-1185">Reference proteome</keyword>
<name>A0A4R2L6G7_9FIRM</name>
<dbReference type="EC" id="2.1.2.2" evidence="4"/>
<dbReference type="InterPro" id="IPR036477">
    <property type="entry name" value="Formyl_transf_N_sf"/>
</dbReference>
<reference evidence="6 7" key="1">
    <citation type="submission" date="2019-03" db="EMBL/GenBank/DDBJ databases">
        <title>Genomic Encyclopedia of Type Strains, Phase IV (KMG-IV): sequencing the most valuable type-strain genomes for metagenomic binning, comparative biology and taxonomic classification.</title>
        <authorList>
            <person name="Goeker M."/>
        </authorList>
    </citation>
    <scope>NUCLEOTIDE SEQUENCE [LARGE SCALE GENOMIC DNA]</scope>
    <source>
        <strain evidence="6 7">DSM 102940</strain>
    </source>
</reference>
<comment type="caution">
    <text evidence="6">The sequence shown here is derived from an EMBL/GenBank/DDBJ whole genome shotgun (WGS) entry which is preliminary data.</text>
</comment>
<evidence type="ECO:0000259" key="5">
    <source>
        <dbReference type="Pfam" id="PF00551"/>
    </source>
</evidence>
<dbReference type="SUPFAM" id="SSF53328">
    <property type="entry name" value="Formyltransferase"/>
    <property type="match status" value="1"/>
</dbReference>